<name>A0AAD9DD90_9STRA</name>
<evidence type="ECO:0000256" key="1">
    <source>
        <dbReference type="SAM" id="MobiDB-lite"/>
    </source>
</evidence>
<proteinExistence type="predicted"/>
<evidence type="ECO:0000313" key="3">
    <source>
        <dbReference type="EMBL" id="KAK1741495.1"/>
    </source>
</evidence>
<dbReference type="Proteomes" id="UP001224775">
    <property type="component" value="Unassembled WGS sequence"/>
</dbReference>
<comment type="caution">
    <text evidence="3">The sequence shown here is derived from an EMBL/GenBank/DDBJ whole genome shotgun (WGS) entry which is preliminary data.</text>
</comment>
<feature type="compositionally biased region" description="Basic and acidic residues" evidence="1">
    <location>
        <begin position="580"/>
        <end position="589"/>
    </location>
</feature>
<feature type="compositionally biased region" description="Low complexity" evidence="1">
    <location>
        <begin position="281"/>
        <end position="293"/>
    </location>
</feature>
<dbReference type="InterPro" id="IPR005114">
    <property type="entry name" value="Helicase_assoc"/>
</dbReference>
<gene>
    <name evidence="3" type="ORF">QTG54_007973</name>
</gene>
<accession>A0AAD9DD90</accession>
<dbReference type="Pfam" id="PF03457">
    <property type="entry name" value="HA"/>
    <property type="match status" value="1"/>
</dbReference>
<protein>
    <recommendedName>
        <fullName evidence="2">Helicase-associated domain-containing protein</fullName>
    </recommendedName>
</protein>
<dbReference type="EMBL" id="JATAAI010000013">
    <property type="protein sequence ID" value="KAK1741495.1"/>
    <property type="molecule type" value="Genomic_DNA"/>
</dbReference>
<reference evidence="3" key="1">
    <citation type="submission" date="2023-06" db="EMBL/GenBank/DDBJ databases">
        <title>Survivors Of The Sea: Transcriptome response of Skeletonema marinoi to long-term dormancy.</title>
        <authorList>
            <person name="Pinder M.I.M."/>
            <person name="Kourtchenko O."/>
            <person name="Robertson E.K."/>
            <person name="Larsson T."/>
            <person name="Maumus F."/>
            <person name="Osuna-Cruz C.M."/>
            <person name="Vancaester E."/>
            <person name="Stenow R."/>
            <person name="Vandepoele K."/>
            <person name="Ploug H."/>
            <person name="Bruchert V."/>
            <person name="Godhe A."/>
            <person name="Topel M."/>
        </authorList>
    </citation>
    <scope>NUCLEOTIDE SEQUENCE</scope>
    <source>
        <strain evidence="3">R05AC</strain>
    </source>
</reference>
<feature type="compositionally biased region" description="Polar residues" evidence="1">
    <location>
        <begin position="43"/>
        <end position="52"/>
    </location>
</feature>
<dbReference type="AlphaFoldDB" id="A0AAD9DD90"/>
<keyword evidence="4" id="KW-1185">Reference proteome</keyword>
<organism evidence="3 4">
    <name type="scientific">Skeletonema marinoi</name>
    <dbReference type="NCBI Taxonomy" id="267567"/>
    <lineage>
        <taxon>Eukaryota</taxon>
        <taxon>Sar</taxon>
        <taxon>Stramenopiles</taxon>
        <taxon>Ochrophyta</taxon>
        <taxon>Bacillariophyta</taxon>
        <taxon>Coscinodiscophyceae</taxon>
        <taxon>Thalassiosirophycidae</taxon>
        <taxon>Thalassiosirales</taxon>
        <taxon>Skeletonemataceae</taxon>
        <taxon>Skeletonema</taxon>
        <taxon>Skeletonema marinoi-dohrnii complex</taxon>
    </lineage>
</organism>
<feature type="region of interest" description="Disordered" evidence="1">
    <location>
        <begin position="273"/>
        <end position="340"/>
    </location>
</feature>
<sequence length="619" mass="68519">MVTALIFGKPAARTSASAKEKEKDDGKSREKERERSTAVGTAKPSTSSNNNSDRQKLAAYSQRQNNHSNSAANGAQYGASSATSNTLPLTKNNMYTAATRPGQKVQNGESVPPMSKHSASWRPLTHDKAKGNINSNVGKCSENKISAAPAPAAAPKEGKMSKEEKWIKTFNALKEYQKHHGSLPTAEWDNGKTVEELDLTTWMVQQSSQYQKHLEGKKSTLSSTCIELLRSIGMCDEPVRKGKSKRRCMFWGCKRALGAYESFHCAEHKNVYTSTPPHPFTNTSTSTSAYSTSKPAVKRKRKKAGESSSKSSTKPSANGTKHRLKSPPEETLKKISPPKETSRIEEDDIVKVVKLAADAVAKEIRYLGLKSPTDHAESAIKRFAVEVYCPLLYSSKARSMGTSSFSSDRVLLSTLLALQEMLVINADKFFSFAGLKDSSTEKKESGEEADSKLTRDFARAVVQNAAKRLQRMTSDVSLKQIIPNQDCLFDQYLEASRSYDTKGEDFQLALGRLDASSTYRNAKGSKLSARESIMARTSFNYARKQHRLIREDDASGGRTEAHPAPNACAIFVMGESESVGKESVRKEEQTSVNVEARHHKRTEVRESRIRLLKRYYDDL</sequence>
<dbReference type="Gene3D" id="6.10.140.530">
    <property type="match status" value="1"/>
</dbReference>
<evidence type="ECO:0000259" key="2">
    <source>
        <dbReference type="Pfam" id="PF03457"/>
    </source>
</evidence>
<feature type="compositionally biased region" description="Low complexity" evidence="1">
    <location>
        <begin position="306"/>
        <end position="316"/>
    </location>
</feature>
<feature type="compositionally biased region" description="Basic and acidic residues" evidence="1">
    <location>
        <begin position="18"/>
        <end position="36"/>
    </location>
</feature>
<feature type="compositionally biased region" description="Polar residues" evidence="1">
    <location>
        <begin position="61"/>
        <end position="88"/>
    </location>
</feature>
<feature type="region of interest" description="Disordered" evidence="1">
    <location>
        <begin position="101"/>
        <end position="121"/>
    </location>
</feature>
<feature type="region of interest" description="Disordered" evidence="1">
    <location>
        <begin position="1"/>
        <end position="88"/>
    </location>
</feature>
<feature type="domain" description="Helicase-associated" evidence="2">
    <location>
        <begin position="163"/>
        <end position="234"/>
    </location>
</feature>
<evidence type="ECO:0000313" key="4">
    <source>
        <dbReference type="Proteomes" id="UP001224775"/>
    </source>
</evidence>
<feature type="region of interest" description="Disordered" evidence="1">
    <location>
        <begin position="580"/>
        <end position="599"/>
    </location>
</feature>